<evidence type="ECO:0000313" key="1">
    <source>
        <dbReference type="EMBL" id="MBX02007.1"/>
    </source>
</evidence>
<organism evidence="1">
    <name type="scientific">Rhizophora mucronata</name>
    <name type="common">Asiatic mangrove</name>
    <dbReference type="NCBI Taxonomy" id="61149"/>
    <lineage>
        <taxon>Eukaryota</taxon>
        <taxon>Viridiplantae</taxon>
        <taxon>Streptophyta</taxon>
        <taxon>Embryophyta</taxon>
        <taxon>Tracheophyta</taxon>
        <taxon>Spermatophyta</taxon>
        <taxon>Magnoliopsida</taxon>
        <taxon>eudicotyledons</taxon>
        <taxon>Gunneridae</taxon>
        <taxon>Pentapetalae</taxon>
        <taxon>rosids</taxon>
        <taxon>fabids</taxon>
        <taxon>Malpighiales</taxon>
        <taxon>Rhizophoraceae</taxon>
        <taxon>Rhizophora</taxon>
    </lineage>
</organism>
<sequence>MHSLQVANMTYPFKMLEHSKKINGTTPDICHAHADLREQCVTHLS</sequence>
<reference evidence="1" key="1">
    <citation type="submission" date="2018-02" db="EMBL/GenBank/DDBJ databases">
        <title>Rhizophora mucronata_Transcriptome.</title>
        <authorList>
            <person name="Meera S.P."/>
            <person name="Sreeshan A."/>
            <person name="Augustine A."/>
        </authorList>
    </citation>
    <scope>NUCLEOTIDE SEQUENCE</scope>
    <source>
        <tissue evidence="1">Leaf</tissue>
    </source>
</reference>
<dbReference type="EMBL" id="GGEC01021523">
    <property type="protein sequence ID" value="MBX02007.1"/>
    <property type="molecule type" value="Transcribed_RNA"/>
</dbReference>
<name>A0A2P2K8K0_RHIMU</name>
<accession>A0A2P2K8K0</accession>
<proteinExistence type="predicted"/>
<protein>
    <submittedName>
        <fullName evidence="1">Short-chain dehydrogenase</fullName>
    </submittedName>
</protein>
<dbReference type="AlphaFoldDB" id="A0A2P2K8K0"/>